<keyword evidence="2" id="KW-1185">Reference proteome</keyword>
<evidence type="ECO:0000313" key="1">
    <source>
        <dbReference type="EMBL" id="KAK3061850.1"/>
    </source>
</evidence>
<reference evidence="1" key="1">
    <citation type="submission" date="2024-09" db="EMBL/GenBank/DDBJ databases">
        <title>Black Yeasts Isolated from many extreme environments.</title>
        <authorList>
            <person name="Coleine C."/>
            <person name="Stajich J.E."/>
            <person name="Selbmann L."/>
        </authorList>
    </citation>
    <scope>NUCLEOTIDE SEQUENCE</scope>
    <source>
        <strain evidence="1">CCFEE 5737</strain>
    </source>
</reference>
<comment type="caution">
    <text evidence="1">The sequence shown here is derived from an EMBL/GenBank/DDBJ whole genome shotgun (WGS) entry which is preliminary data.</text>
</comment>
<accession>A0ACC3D530</accession>
<dbReference type="EMBL" id="JAWDJW010007592">
    <property type="protein sequence ID" value="KAK3061850.1"/>
    <property type="molecule type" value="Genomic_DNA"/>
</dbReference>
<evidence type="ECO:0000313" key="2">
    <source>
        <dbReference type="Proteomes" id="UP001186974"/>
    </source>
</evidence>
<name>A0ACC3D530_9PEZI</name>
<proteinExistence type="predicted"/>
<sequence>MARPGWDNGSSSDETYQTDADATYEMDSTLVDVDADAAYDTDLTLANVDDDGDEEVTEEEDQVHPPGYYLTRAEEVNESDLIEEDYAPGNTLQLDRIEEQWYQYRTYLGKNPKKSYNLSTGDLYSYFTWMLNQRRGKGGRKRRGTEISTSLCTYWKQYRLVYERATGRTIDHRMNRQMHS</sequence>
<organism evidence="1 2">
    <name type="scientific">Coniosporium uncinatum</name>
    <dbReference type="NCBI Taxonomy" id="93489"/>
    <lineage>
        <taxon>Eukaryota</taxon>
        <taxon>Fungi</taxon>
        <taxon>Dikarya</taxon>
        <taxon>Ascomycota</taxon>
        <taxon>Pezizomycotina</taxon>
        <taxon>Dothideomycetes</taxon>
        <taxon>Dothideomycetes incertae sedis</taxon>
        <taxon>Coniosporium</taxon>
    </lineage>
</organism>
<feature type="non-terminal residue" evidence="1">
    <location>
        <position position="180"/>
    </location>
</feature>
<gene>
    <name evidence="1" type="ORF">LTS18_005313</name>
</gene>
<protein>
    <submittedName>
        <fullName evidence="1">Uncharacterized protein</fullName>
    </submittedName>
</protein>
<dbReference type="Proteomes" id="UP001186974">
    <property type="component" value="Unassembled WGS sequence"/>
</dbReference>